<accession>A0A4R0JTR8</accession>
<proteinExistence type="predicted"/>
<protein>
    <submittedName>
        <fullName evidence="2">Carbohydrate ABC transporter substrate-binding protein</fullName>
    </submittedName>
</protein>
<gene>
    <name evidence="2" type="ORF">E0H73_41640</name>
</gene>
<comment type="caution">
    <text evidence="2">The sequence shown here is derived from an EMBL/GenBank/DDBJ whole genome shotgun (WGS) entry which is preliminary data.</text>
</comment>
<feature type="region of interest" description="Disordered" evidence="1">
    <location>
        <begin position="1"/>
        <end position="32"/>
    </location>
</feature>
<dbReference type="AlphaFoldDB" id="A0A4R0JTR8"/>
<feature type="compositionally biased region" description="Basic residues" evidence="1">
    <location>
        <begin position="1"/>
        <end position="18"/>
    </location>
</feature>
<evidence type="ECO:0000256" key="1">
    <source>
        <dbReference type="SAM" id="MobiDB-lite"/>
    </source>
</evidence>
<evidence type="ECO:0000313" key="2">
    <source>
        <dbReference type="EMBL" id="TCC50339.1"/>
    </source>
</evidence>
<dbReference type="OrthoDB" id="8478044at2"/>
<dbReference type="InterPro" id="IPR050490">
    <property type="entry name" value="Bact_solute-bd_prot1"/>
</dbReference>
<organism evidence="2 3">
    <name type="scientific">Kribbella pittospori</name>
    <dbReference type="NCBI Taxonomy" id="722689"/>
    <lineage>
        <taxon>Bacteria</taxon>
        <taxon>Bacillati</taxon>
        <taxon>Actinomycetota</taxon>
        <taxon>Actinomycetes</taxon>
        <taxon>Propionibacteriales</taxon>
        <taxon>Kribbellaceae</taxon>
        <taxon>Kribbella</taxon>
    </lineage>
</organism>
<dbReference type="EMBL" id="SJKB01000025">
    <property type="protein sequence ID" value="TCC50339.1"/>
    <property type="molecule type" value="Genomic_DNA"/>
</dbReference>
<dbReference type="SUPFAM" id="SSF53850">
    <property type="entry name" value="Periplasmic binding protein-like II"/>
    <property type="match status" value="1"/>
</dbReference>
<dbReference type="InterPro" id="IPR006059">
    <property type="entry name" value="SBP"/>
</dbReference>
<evidence type="ECO:0000313" key="3">
    <source>
        <dbReference type="Proteomes" id="UP000291144"/>
    </source>
</evidence>
<sequence>MESRLRRSRDRHGSHSRRLPAAPAPDDPGFRERTQGLTAYRHQERQTHMKAIRVAVIASALASLVTVAACGSSGNGGSADGPPKGELRIAVPTSQGPATTAVAEAFEKKYPDVDVKVSTANTDQYQQTTRTQLASGTAPDAFYVWSGSGNVMSVDTLAPQRVLADLSGESWVAKIPKAQAYLTQQDGKTYILPVIYGAIGAIYNQAAFDKAGVKVPQTWPELLAACDKFKAAGIVPMALGLQTPANGQFIDYSLVATLVYGKTPDFADQMKDGKVKFADSGWKDAMTKYLQLKDRGCFQDNPNGTPADAALRMVSTGKAAMSVQVNSSLPQVQTAAPDSKFGLFALPGSDQADQVRLPVALTGTFGMSAKAKNPAAAKAFLDFLAANQSIYAAKVSTIPTDPAQVPQEKTPALDTVSTFVAKSRTAPYPDQTWPNAEVQQAHLKVVQELFAGTKTVPAALAAMQSAFDKG</sequence>
<dbReference type="Proteomes" id="UP000291144">
    <property type="component" value="Unassembled WGS sequence"/>
</dbReference>
<name>A0A4R0JTR8_9ACTN</name>
<dbReference type="Pfam" id="PF01547">
    <property type="entry name" value="SBP_bac_1"/>
    <property type="match status" value="1"/>
</dbReference>
<reference evidence="2 3" key="1">
    <citation type="submission" date="2019-02" db="EMBL/GenBank/DDBJ databases">
        <title>Kribbella capetownensis sp. nov. and Kribbella speibonae sp. nov., isolated from soil.</title>
        <authorList>
            <person name="Curtis S.M."/>
            <person name="Norton I."/>
            <person name="Everest G.J."/>
            <person name="Meyers P.R."/>
        </authorList>
    </citation>
    <scope>NUCLEOTIDE SEQUENCE [LARGE SCALE GENOMIC DNA]</scope>
    <source>
        <strain evidence="2 3">NRRL B-24813</strain>
    </source>
</reference>
<keyword evidence="3" id="KW-1185">Reference proteome</keyword>
<dbReference type="Gene3D" id="3.40.190.10">
    <property type="entry name" value="Periplasmic binding protein-like II"/>
    <property type="match status" value="2"/>
</dbReference>
<dbReference type="PANTHER" id="PTHR43649">
    <property type="entry name" value="ARABINOSE-BINDING PROTEIN-RELATED"/>
    <property type="match status" value="1"/>
</dbReference>